<protein>
    <submittedName>
        <fullName evidence="2">Uncharacterized protein</fullName>
    </submittedName>
</protein>
<evidence type="ECO:0000313" key="3">
    <source>
        <dbReference type="Proteomes" id="UP000240883"/>
    </source>
</evidence>
<dbReference type="AlphaFoldDB" id="A0A2T2NK59"/>
<keyword evidence="3" id="KW-1185">Reference proteome</keyword>
<organism evidence="2 3">
    <name type="scientific">Corynespora cassiicola Philippines</name>
    <dbReference type="NCBI Taxonomy" id="1448308"/>
    <lineage>
        <taxon>Eukaryota</taxon>
        <taxon>Fungi</taxon>
        <taxon>Dikarya</taxon>
        <taxon>Ascomycota</taxon>
        <taxon>Pezizomycotina</taxon>
        <taxon>Dothideomycetes</taxon>
        <taxon>Pleosporomycetidae</taxon>
        <taxon>Pleosporales</taxon>
        <taxon>Corynesporascaceae</taxon>
        <taxon>Corynespora</taxon>
    </lineage>
</organism>
<name>A0A2T2NK59_CORCC</name>
<accession>A0A2T2NK59</accession>
<proteinExistence type="predicted"/>
<evidence type="ECO:0000313" key="2">
    <source>
        <dbReference type="EMBL" id="PSN65780.1"/>
    </source>
</evidence>
<dbReference type="Proteomes" id="UP000240883">
    <property type="component" value="Unassembled WGS sequence"/>
</dbReference>
<sequence length="464" mass="52013">MASFKYLRSRLSALKKKIKSKLETNKVASRFAIMRDSMSTSDNTLSWNAIPELTSIHEDIMLNSHRSGPSHPDSKASKTLALDTSQCSVSHQEKKKTADEIHHLPVNFIRIPIEISDQSDHDEELEYPVIYPKSDPHYSASMDSSVSSKEARHLHGNRSEPCIPDITNLDTTFSELNLVRKLVLENLDENRSISRSFPGRKYSFEVGDDTLSLSHVNLAKKPSYLPPIERYSISSSKLSRSDSFKAYKVSLPLRNSNDFIGPFSILKWLLDLALSGDGDAAAVLWHLKENADHISAYPNDPRMQITVSGDTLQSTELENNEIRLIKRTLLVILMEECRAKQMIGPSNANGFRMQLLGECSSRGSMFMSKGDFTELLTICGDLGCLSVQQQEDAAKLQPCYDEIEEELDFRSPSSPEQRCEMVRPIISCADFESLPDYEDLSESDSEADFAPPLKPGVTRVSLNV</sequence>
<evidence type="ECO:0000256" key="1">
    <source>
        <dbReference type="SAM" id="MobiDB-lite"/>
    </source>
</evidence>
<gene>
    <name evidence="2" type="ORF">BS50DRAFT_588592</name>
</gene>
<reference evidence="2 3" key="1">
    <citation type="journal article" date="2018" name="Front. Microbiol.">
        <title>Genome-Wide Analysis of Corynespora cassiicola Leaf Fall Disease Putative Effectors.</title>
        <authorList>
            <person name="Lopez D."/>
            <person name="Ribeiro S."/>
            <person name="Label P."/>
            <person name="Fumanal B."/>
            <person name="Venisse J.S."/>
            <person name="Kohler A."/>
            <person name="de Oliveira R.R."/>
            <person name="Labutti K."/>
            <person name="Lipzen A."/>
            <person name="Lail K."/>
            <person name="Bauer D."/>
            <person name="Ohm R.A."/>
            <person name="Barry K.W."/>
            <person name="Spatafora J."/>
            <person name="Grigoriev I.V."/>
            <person name="Martin F.M."/>
            <person name="Pujade-Renaud V."/>
        </authorList>
    </citation>
    <scope>NUCLEOTIDE SEQUENCE [LARGE SCALE GENOMIC DNA]</scope>
    <source>
        <strain evidence="2 3">Philippines</strain>
    </source>
</reference>
<feature type="region of interest" description="Disordered" evidence="1">
    <location>
        <begin position="63"/>
        <end position="85"/>
    </location>
</feature>
<dbReference type="EMBL" id="KZ678136">
    <property type="protein sequence ID" value="PSN65780.1"/>
    <property type="molecule type" value="Genomic_DNA"/>
</dbReference>